<dbReference type="PANTHER" id="PTHR46229:SF2">
    <property type="entry name" value="BOLA-LIKE PROTEIN 1"/>
    <property type="match status" value="1"/>
</dbReference>
<dbReference type="GO" id="GO:0005739">
    <property type="term" value="C:mitochondrion"/>
    <property type="evidence" value="ECO:0007669"/>
    <property type="project" value="TreeGrafter"/>
</dbReference>
<evidence type="ECO:0000256" key="1">
    <source>
        <dbReference type="ARBA" id="ARBA00005578"/>
    </source>
</evidence>
<dbReference type="Pfam" id="PF01722">
    <property type="entry name" value="BolA"/>
    <property type="match status" value="1"/>
</dbReference>
<feature type="non-terminal residue" evidence="3">
    <location>
        <position position="66"/>
    </location>
</feature>
<gene>
    <name evidence="3" type="ORF">CGOC_LOCUS7865</name>
</gene>
<dbReference type="InterPro" id="IPR036065">
    <property type="entry name" value="BolA-like_sf"/>
</dbReference>
<dbReference type="InterPro" id="IPR002634">
    <property type="entry name" value="BolA"/>
</dbReference>
<keyword evidence="4" id="KW-1185">Reference proteome</keyword>
<dbReference type="SUPFAM" id="SSF82657">
    <property type="entry name" value="BolA-like"/>
    <property type="match status" value="1"/>
</dbReference>
<dbReference type="Proteomes" id="UP000271889">
    <property type="component" value="Unassembled WGS sequence"/>
</dbReference>
<dbReference type="InterPro" id="IPR050961">
    <property type="entry name" value="BolA/IbaG_stress_morph_reg"/>
</dbReference>
<accession>A0A3P6TEC5</accession>
<evidence type="ECO:0000313" key="4">
    <source>
        <dbReference type="Proteomes" id="UP000271889"/>
    </source>
</evidence>
<comment type="similarity">
    <text evidence="1 2">Belongs to the BolA/IbaG family.</text>
</comment>
<evidence type="ECO:0000256" key="2">
    <source>
        <dbReference type="RuleBase" id="RU003860"/>
    </source>
</evidence>
<dbReference type="Gene3D" id="3.30.300.90">
    <property type="entry name" value="BolA-like"/>
    <property type="match status" value="1"/>
</dbReference>
<evidence type="ECO:0000313" key="3">
    <source>
        <dbReference type="EMBL" id="VDK81699.1"/>
    </source>
</evidence>
<dbReference type="OrthoDB" id="4983at2759"/>
<name>A0A3P6TEC5_CYLGO</name>
<proteinExistence type="inferred from homology"/>
<sequence>MLVAWRALSTATVEGPVAASIRKKLEETFSPSHLKVVCESYMHRVPKGTEKHFRVQIVSDKFEGCS</sequence>
<organism evidence="3 4">
    <name type="scientific">Cylicostephanus goldi</name>
    <name type="common">Nematode worm</name>
    <dbReference type="NCBI Taxonomy" id="71465"/>
    <lineage>
        <taxon>Eukaryota</taxon>
        <taxon>Metazoa</taxon>
        <taxon>Ecdysozoa</taxon>
        <taxon>Nematoda</taxon>
        <taxon>Chromadorea</taxon>
        <taxon>Rhabditida</taxon>
        <taxon>Rhabditina</taxon>
        <taxon>Rhabditomorpha</taxon>
        <taxon>Strongyloidea</taxon>
        <taxon>Strongylidae</taxon>
        <taxon>Cylicostephanus</taxon>
    </lineage>
</organism>
<dbReference type="PANTHER" id="PTHR46229">
    <property type="entry name" value="BOLA TRANSCRIPTION REGULATOR"/>
    <property type="match status" value="1"/>
</dbReference>
<dbReference type="EMBL" id="UYRV01027917">
    <property type="protein sequence ID" value="VDK81699.1"/>
    <property type="molecule type" value="Genomic_DNA"/>
</dbReference>
<dbReference type="PIRSF" id="PIRSF003113">
    <property type="entry name" value="BolA"/>
    <property type="match status" value="1"/>
</dbReference>
<dbReference type="AlphaFoldDB" id="A0A3P6TEC5"/>
<protein>
    <submittedName>
        <fullName evidence="3">Uncharacterized protein</fullName>
    </submittedName>
</protein>
<reference evidence="3 4" key="1">
    <citation type="submission" date="2018-11" db="EMBL/GenBank/DDBJ databases">
        <authorList>
            <consortium name="Pathogen Informatics"/>
        </authorList>
    </citation>
    <scope>NUCLEOTIDE SEQUENCE [LARGE SCALE GENOMIC DNA]</scope>
</reference>